<reference evidence="1 2" key="1">
    <citation type="submission" date="2020-07" db="EMBL/GenBank/DDBJ databases">
        <title>Characterization of Pectobacterium aroidearum strains causing soft rot on Amorphophallus konjac.</title>
        <authorList>
            <person name="Xie H."/>
        </authorList>
    </citation>
    <scope>NUCLEOTIDE SEQUENCE [LARGE SCALE GENOMIC DNA]</scope>
    <source>
        <strain evidence="1 2">MY10</strain>
    </source>
</reference>
<proteinExistence type="predicted"/>
<dbReference type="EMBL" id="JACERK010000001">
    <property type="protein sequence ID" value="MBA5230595.1"/>
    <property type="molecule type" value="Genomic_DNA"/>
</dbReference>
<comment type="caution">
    <text evidence="1">The sequence shown here is derived from an EMBL/GenBank/DDBJ whole genome shotgun (WGS) entry which is preliminary data.</text>
</comment>
<sequence>MSLFTKKKNSVVDNVVMQSAAIQKASRGYYNTENFIIDVDRARTIYGFSNFALNKSSEEIRDTWISVSEDFRKKRT</sequence>
<dbReference type="Proteomes" id="UP000530038">
    <property type="component" value="Unassembled WGS sequence"/>
</dbReference>
<keyword evidence="2" id="KW-1185">Reference proteome</keyword>
<evidence type="ECO:0000313" key="2">
    <source>
        <dbReference type="Proteomes" id="UP000530038"/>
    </source>
</evidence>
<name>A0ABR5Z7N9_9GAMM</name>
<dbReference type="RefSeq" id="WP_181828308.1">
    <property type="nucleotide sequence ID" value="NZ_JACERI010000001.1"/>
</dbReference>
<accession>A0ABR5Z7N9</accession>
<organism evidence="1 2">
    <name type="scientific">Pectobacterium aroidearum</name>
    <dbReference type="NCBI Taxonomy" id="1201031"/>
    <lineage>
        <taxon>Bacteria</taxon>
        <taxon>Pseudomonadati</taxon>
        <taxon>Pseudomonadota</taxon>
        <taxon>Gammaproteobacteria</taxon>
        <taxon>Enterobacterales</taxon>
        <taxon>Pectobacteriaceae</taxon>
        <taxon>Pectobacterium</taxon>
    </lineage>
</organism>
<evidence type="ECO:0000313" key="1">
    <source>
        <dbReference type="EMBL" id="MBA5230595.1"/>
    </source>
</evidence>
<gene>
    <name evidence="1" type="ORF">H2Y56_00495</name>
</gene>
<protein>
    <submittedName>
        <fullName evidence="1">Uncharacterized protein</fullName>
    </submittedName>
</protein>